<sequence length="352" mass="40925">ICCKVHKLNHIADNKTFLEEEMDTLVVLKEFENLGVPIGIDVQDGDRIFRARYIINKALSDERIAKTLHKVLSESEMTNVKNRFLRYEKVYGSDSSQLQKNIHKHFKEITSKVFLEDIRLIFTERNIFKDELFETEEQTGAENEVAMANILTEIIKRNDAMLTLVDALFQIQLDTLGTKLMKLEPLDDTKMEIKMKEPKCTNKQTKKCFDKQLLLTGRFEVSIRRRRRTSKKRCPAKKCPKPNADTYKRKHHQLGNVLPAATCRNDVRNNGRYCEKNKLIKLEERPNDSHVHCRQPDTEDHYDMYVHPANMSNDFSATQMASTYPCTFIANDLSSQLLDTRTSDMSARCRIS</sequence>
<protein>
    <submittedName>
        <fullName evidence="2">Uncharacterized protein</fullName>
    </submittedName>
</protein>
<accession>A0A8B6BZ64</accession>
<evidence type="ECO:0000313" key="2">
    <source>
        <dbReference type="EMBL" id="VDH97487.1"/>
    </source>
</evidence>
<feature type="compositionally biased region" description="Basic residues" evidence="1">
    <location>
        <begin position="226"/>
        <end position="240"/>
    </location>
</feature>
<proteinExistence type="predicted"/>
<dbReference type="AlphaFoldDB" id="A0A8B6BZ64"/>
<feature type="non-terminal residue" evidence="2">
    <location>
        <position position="1"/>
    </location>
</feature>
<comment type="caution">
    <text evidence="2">The sequence shown here is derived from an EMBL/GenBank/DDBJ whole genome shotgun (WGS) entry which is preliminary data.</text>
</comment>
<reference evidence="2" key="1">
    <citation type="submission" date="2018-11" db="EMBL/GenBank/DDBJ databases">
        <authorList>
            <person name="Alioto T."/>
            <person name="Alioto T."/>
        </authorList>
    </citation>
    <scope>NUCLEOTIDE SEQUENCE</scope>
</reference>
<keyword evidence="3" id="KW-1185">Reference proteome</keyword>
<feature type="non-terminal residue" evidence="2">
    <location>
        <position position="352"/>
    </location>
</feature>
<evidence type="ECO:0000313" key="3">
    <source>
        <dbReference type="Proteomes" id="UP000596742"/>
    </source>
</evidence>
<feature type="region of interest" description="Disordered" evidence="1">
    <location>
        <begin position="226"/>
        <end position="246"/>
    </location>
</feature>
<evidence type="ECO:0000256" key="1">
    <source>
        <dbReference type="SAM" id="MobiDB-lite"/>
    </source>
</evidence>
<dbReference type="Proteomes" id="UP000596742">
    <property type="component" value="Unassembled WGS sequence"/>
</dbReference>
<dbReference type="EMBL" id="UYJE01000898">
    <property type="protein sequence ID" value="VDH97487.1"/>
    <property type="molecule type" value="Genomic_DNA"/>
</dbReference>
<name>A0A8B6BZ64_MYTGA</name>
<organism evidence="2 3">
    <name type="scientific">Mytilus galloprovincialis</name>
    <name type="common">Mediterranean mussel</name>
    <dbReference type="NCBI Taxonomy" id="29158"/>
    <lineage>
        <taxon>Eukaryota</taxon>
        <taxon>Metazoa</taxon>
        <taxon>Spiralia</taxon>
        <taxon>Lophotrochozoa</taxon>
        <taxon>Mollusca</taxon>
        <taxon>Bivalvia</taxon>
        <taxon>Autobranchia</taxon>
        <taxon>Pteriomorphia</taxon>
        <taxon>Mytilida</taxon>
        <taxon>Mytiloidea</taxon>
        <taxon>Mytilidae</taxon>
        <taxon>Mytilinae</taxon>
        <taxon>Mytilus</taxon>
    </lineage>
</organism>
<gene>
    <name evidence="2" type="ORF">MGAL_10B017182</name>
</gene>